<reference evidence="1" key="1">
    <citation type="submission" date="2020-07" db="EMBL/GenBank/DDBJ databases">
        <title>Multicomponent nature underlies the extraordinary mechanical properties of spider dragline silk.</title>
        <authorList>
            <person name="Kono N."/>
            <person name="Nakamura H."/>
            <person name="Mori M."/>
            <person name="Yoshida Y."/>
            <person name="Ohtoshi R."/>
            <person name="Malay A.D."/>
            <person name="Moran D.A.P."/>
            <person name="Tomita M."/>
            <person name="Numata K."/>
            <person name="Arakawa K."/>
        </authorList>
    </citation>
    <scope>NUCLEOTIDE SEQUENCE</scope>
</reference>
<evidence type="ECO:0000313" key="2">
    <source>
        <dbReference type="Proteomes" id="UP000887116"/>
    </source>
</evidence>
<evidence type="ECO:0000313" key="1">
    <source>
        <dbReference type="EMBL" id="GFQ67926.1"/>
    </source>
</evidence>
<name>A0A8X6KAK6_TRICU</name>
<sequence length="90" mass="10047">MQQCTAAKKYYSIPKSEETVTVISSTIEEPGIEVFVISEGEAFRCSKNGVKALNSYSEAPYWSRSFDLQSSSLIQEYEKLLGVKSGLQVR</sequence>
<keyword evidence="2" id="KW-1185">Reference proteome</keyword>
<dbReference type="Proteomes" id="UP000887116">
    <property type="component" value="Unassembled WGS sequence"/>
</dbReference>
<dbReference type="EMBL" id="BMAO01000602">
    <property type="protein sequence ID" value="GFQ67926.1"/>
    <property type="molecule type" value="Genomic_DNA"/>
</dbReference>
<dbReference type="AlphaFoldDB" id="A0A8X6KAK6"/>
<comment type="caution">
    <text evidence="1">The sequence shown here is derived from an EMBL/GenBank/DDBJ whole genome shotgun (WGS) entry which is preliminary data.</text>
</comment>
<proteinExistence type="predicted"/>
<protein>
    <submittedName>
        <fullName evidence="1">Uncharacterized protein</fullName>
    </submittedName>
</protein>
<organism evidence="1 2">
    <name type="scientific">Trichonephila clavata</name>
    <name type="common">Joro spider</name>
    <name type="synonym">Nephila clavata</name>
    <dbReference type="NCBI Taxonomy" id="2740835"/>
    <lineage>
        <taxon>Eukaryota</taxon>
        <taxon>Metazoa</taxon>
        <taxon>Ecdysozoa</taxon>
        <taxon>Arthropoda</taxon>
        <taxon>Chelicerata</taxon>
        <taxon>Arachnida</taxon>
        <taxon>Araneae</taxon>
        <taxon>Araneomorphae</taxon>
        <taxon>Entelegynae</taxon>
        <taxon>Araneoidea</taxon>
        <taxon>Nephilidae</taxon>
        <taxon>Trichonephila</taxon>
    </lineage>
</organism>
<accession>A0A8X6KAK6</accession>
<gene>
    <name evidence="1" type="ORF">TNCT_531761</name>
</gene>